<dbReference type="eggNOG" id="COG1413">
    <property type="taxonomic scope" value="Bacteria"/>
</dbReference>
<keyword evidence="3 5" id="KW-0413">Isomerase</keyword>
<evidence type="ECO:0000256" key="1">
    <source>
        <dbReference type="ARBA" id="ARBA00013194"/>
    </source>
</evidence>
<dbReference type="PRINTS" id="PR00153">
    <property type="entry name" value="CSAPPISMRASE"/>
</dbReference>
<organism evidence="5 6">
    <name type="scientific">Fulvivirga imtechensis AK7</name>
    <dbReference type="NCBI Taxonomy" id="1237149"/>
    <lineage>
        <taxon>Bacteria</taxon>
        <taxon>Pseudomonadati</taxon>
        <taxon>Bacteroidota</taxon>
        <taxon>Cytophagia</taxon>
        <taxon>Cytophagales</taxon>
        <taxon>Fulvivirgaceae</taxon>
        <taxon>Fulvivirga</taxon>
    </lineage>
</organism>
<keyword evidence="6" id="KW-1185">Reference proteome</keyword>
<evidence type="ECO:0000313" key="5">
    <source>
        <dbReference type="EMBL" id="ELR69770.1"/>
    </source>
</evidence>
<dbReference type="RefSeq" id="WP_009581806.1">
    <property type="nucleotide sequence ID" value="NZ_AMZN01000068.1"/>
</dbReference>
<dbReference type="PANTHER" id="PTHR45625">
    <property type="entry name" value="PEPTIDYL-PROLYL CIS-TRANS ISOMERASE-RELATED"/>
    <property type="match status" value="1"/>
</dbReference>
<sequence>MNKLLNYLHQMAWPVLILITVIACQSHVEKPKESSLSKFEDSLTVEIYDLQDKRDSRGLMSYFNNENERYRKEAALAFGSVQDSAAIPMLALLLNDQSPKVRKAAAYALGQSYDSGAVKPIVRALSAEDSLFVRRELYEALGKVITQPQLPLLYQQPDNNPEEKEGMAWGLYRAGLRNVHDAAAVELAISYLNSANSYDTRLGAAHFLSRTRDLDLGAHENVLITSSTEDPSANVRMAAIMALRKVPSFPALKTLSHSALSDNDYRVRANSLRGLATFDFDAIKFFAFKALSDSNINVAIAAAELIDSKAIPDPEVLEQAEKQNHPRVKASLYGTALRLAVDKDEVIKKIRQEYEESEDPYFKAGLLSALGHSIKSHEFIITKTFSEEHPAITTAGIEALINLRTEEDFPPQLKPAFAEIFEQAMETGDIAMVATTAGLLSDPKLGFKEEYSSTGFLYQAKSRLSLPKDNEALQVLNRAIAYFEGKEKMPETKNEYNNPIDWKLIKSIEKDQVVRVNTEKGDFLMRLLVEDAPGSVANFVRLSQAGYFDNKNFHRVVPNFVVQGGCSRGDGYGGEDYSIRSELTNLRYQEGSVGMASAGKDTEGTQWFVTHSPTPHLDGRYTIFAQVTEGMDVVHQIEVGDKILSVELLK</sequence>
<dbReference type="EC" id="5.2.1.8" evidence="1"/>
<evidence type="ECO:0000259" key="4">
    <source>
        <dbReference type="PROSITE" id="PS50072"/>
    </source>
</evidence>
<dbReference type="AlphaFoldDB" id="L8JLV6"/>
<reference evidence="5 6" key="1">
    <citation type="submission" date="2012-12" db="EMBL/GenBank/DDBJ databases">
        <title>Genome assembly of Fulvivirga imtechensis AK7.</title>
        <authorList>
            <person name="Nupur N."/>
            <person name="Khatri I."/>
            <person name="Kumar R."/>
            <person name="Subramanian S."/>
            <person name="Pinnaka A."/>
        </authorList>
    </citation>
    <scope>NUCLEOTIDE SEQUENCE [LARGE SCALE GENOMIC DNA]</scope>
    <source>
        <strain evidence="5 6">AK7</strain>
    </source>
</reference>
<dbReference type="InterPro" id="IPR016024">
    <property type="entry name" value="ARM-type_fold"/>
</dbReference>
<keyword evidence="2" id="KW-0697">Rotamase</keyword>
<feature type="domain" description="PPIase cyclophilin-type" evidence="4">
    <location>
        <begin position="521"/>
        <end position="638"/>
    </location>
</feature>
<dbReference type="GO" id="GO:0003755">
    <property type="term" value="F:peptidyl-prolyl cis-trans isomerase activity"/>
    <property type="evidence" value="ECO:0007669"/>
    <property type="project" value="UniProtKB-KW"/>
</dbReference>
<comment type="caution">
    <text evidence="5">The sequence shown here is derived from an EMBL/GenBank/DDBJ whole genome shotgun (WGS) entry which is preliminary data.</text>
</comment>
<dbReference type="PATRIC" id="fig|1237149.3.peg.4133"/>
<dbReference type="InterPro" id="IPR029000">
    <property type="entry name" value="Cyclophilin-like_dom_sf"/>
</dbReference>
<evidence type="ECO:0000313" key="6">
    <source>
        <dbReference type="Proteomes" id="UP000011135"/>
    </source>
</evidence>
<dbReference type="InterPro" id="IPR004155">
    <property type="entry name" value="PBS_lyase_HEAT"/>
</dbReference>
<dbReference type="InterPro" id="IPR002130">
    <property type="entry name" value="Cyclophilin-type_PPIase_dom"/>
</dbReference>
<dbReference type="PANTHER" id="PTHR45625:SF4">
    <property type="entry name" value="PEPTIDYLPROLYL ISOMERASE DOMAIN AND WD REPEAT-CONTAINING PROTEIN 1"/>
    <property type="match status" value="1"/>
</dbReference>
<dbReference type="Pfam" id="PF13646">
    <property type="entry name" value="HEAT_2"/>
    <property type="match status" value="1"/>
</dbReference>
<evidence type="ECO:0000256" key="3">
    <source>
        <dbReference type="ARBA" id="ARBA00023235"/>
    </source>
</evidence>
<evidence type="ECO:0000256" key="2">
    <source>
        <dbReference type="ARBA" id="ARBA00023110"/>
    </source>
</evidence>
<dbReference type="PROSITE" id="PS51257">
    <property type="entry name" value="PROKAR_LIPOPROTEIN"/>
    <property type="match status" value="1"/>
</dbReference>
<dbReference type="CDD" id="cd00317">
    <property type="entry name" value="cyclophilin"/>
    <property type="match status" value="1"/>
</dbReference>
<dbReference type="Proteomes" id="UP000011135">
    <property type="component" value="Unassembled WGS sequence"/>
</dbReference>
<name>L8JLV6_9BACT</name>
<dbReference type="EMBL" id="AMZN01000068">
    <property type="protein sequence ID" value="ELR69770.1"/>
    <property type="molecule type" value="Genomic_DNA"/>
</dbReference>
<dbReference type="STRING" id="1237149.C900_04617"/>
<dbReference type="SUPFAM" id="SSF48371">
    <property type="entry name" value="ARM repeat"/>
    <property type="match status" value="1"/>
</dbReference>
<dbReference type="SUPFAM" id="SSF50891">
    <property type="entry name" value="Cyclophilin-like"/>
    <property type="match status" value="1"/>
</dbReference>
<dbReference type="eggNOG" id="COG0652">
    <property type="taxonomic scope" value="Bacteria"/>
</dbReference>
<protein>
    <recommendedName>
        <fullName evidence="1">peptidylprolyl isomerase</fullName>
        <ecNumber evidence="1">5.2.1.8</ecNumber>
    </recommendedName>
</protein>
<proteinExistence type="predicted"/>
<accession>L8JLV6</accession>
<dbReference type="InterPro" id="IPR044666">
    <property type="entry name" value="Cyclophilin_A-like"/>
</dbReference>
<dbReference type="Pfam" id="PF00160">
    <property type="entry name" value="Pro_isomerase"/>
    <property type="match status" value="1"/>
</dbReference>
<dbReference type="Gene3D" id="2.40.100.10">
    <property type="entry name" value="Cyclophilin-like"/>
    <property type="match status" value="1"/>
</dbReference>
<dbReference type="PROSITE" id="PS50072">
    <property type="entry name" value="CSA_PPIASE_2"/>
    <property type="match status" value="1"/>
</dbReference>
<dbReference type="InterPro" id="IPR011989">
    <property type="entry name" value="ARM-like"/>
</dbReference>
<gene>
    <name evidence="5" type="ORF">C900_04617</name>
</gene>
<dbReference type="SMART" id="SM00567">
    <property type="entry name" value="EZ_HEAT"/>
    <property type="match status" value="3"/>
</dbReference>
<dbReference type="Gene3D" id="1.25.10.10">
    <property type="entry name" value="Leucine-rich Repeat Variant"/>
    <property type="match status" value="2"/>
</dbReference>